<proteinExistence type="predicted"/>
<evidence type="ECO:0000256" key="1">
    <source>
        <dbReference type="ARBA" id="ARBA00022801"/>
    </source>
</evidence>
<dbReference type="InterPro" id="IPR003646">
    <property type="entry name" value="SH3-like_bac-type"/>
</dbReference>
<feature type="domain" description="MurNAc-LAA" evidence="4">
    <location>
        <begin position="484"/>
        <end position="596"/>
    </location>
</feature>
<keyword evidence="2" id="KW-0961">Cell wall biogenesis/degradation</keyword>
<dbReference type="EC" id="3.5.1.28" evidence="5"/>
<dbReference type="Gene3D" id="2.30.30.40">
    <property type="entry name" value="SH3 Domains"/>
    <property type="match status" value="1"/>
</dbReference>
<dbReference type="PROSITE" id="PS51257">
    <property type="entry name" value="PROKAR_LIPOPROTEIN"/>
    <property type="match status" value="1"/>
</dbReference>
<accession>A0ABY5AJF3</accession>
<evidence type="ECO:0000313" key="6">
    <source>
        <dbReference type="Proteomes" id="UP001056708"/>
    </source>
</evidence>
<dbReference type="PANTHER" id="PTHR30404">
    <property type="entry name" value="N-ACETYLMURAMOYL-L-ALANINE AMIDASE"/>
    <property type="match status" value="1"/>
</dbReference>
<evidence type="ECO:0000256" key="2">
    <source>
        <dbReference type="ARBA" id="ARBA00023316"/>
    </source>
</evidence>
<dbReference type="InterPro" id="IPR050695">
    <property type="entry name" value="N-acetylmuramoyl_amidase_3"/>
</dbReference>
<gene>
    <name evidence="5" type="ORF">NEA10_10495</name>
</gene>
<dbReference type="SMART" id="SM00287">
    <property type="entry name" value="SH3b"/>
    <property type="match status" value="1"/>
</dbReference>
<organism evidence="5 6">
    <name type="scientific">Phormidium yuhuli AB48</name>
    <dbReference type="NCBI Taxonomy" id="2940671"/>
    <lineage>
        <taxon>Bacteria</taxon>
        <taxon>Bacillati</taxon>
        <taxon>Cyanobacteriota</taxon>
        <taxon>Cyanophyceae</taxon>
        <taxon>Oscillatoriophycideae</taxon>
        <taxon>Oscillatoriales</taxon>
        <taxon>Oscillatoriaceae</taxon>
        <taxon>Phormidium</taxon>
        <taxon>Phormidium yuhuli</taxon>
    </lineage>
</organism>
<dbReference type="SMART" id="SM00646">
    <property type="entry name" value="Ami_3"/>
    <property type="match status" value="1"/>
</dbReference>
<dbReference type="GO" id="GO:0008745">
    <property type="term" value="F:N-acetylmuramoyl-L-alanine amidase activity"/>
    <property type="evidence" value="ECO:0007669"/>
    <property type="project" value="UniProtKB-EC"/>
</dbReference>
<keyword evidence="1 5" id="KW-0378">Hydrolase</keyword>
<dbReference type="SUPFAM" id="SSF53187">
    <property type="entry name" value="Zn-dependent exopeptidases"/>
    <property type="match status" value="1"/>
</dbReference>
<dbReference type="CDD" id="cd02696">
    <property type="entry name" value="MurNAc-LAA"/>
    <property type="match status" value="1"/>
</dbReference>
<dbReference type="Proteomes" id="UP001056708">
    <property type="component" value="Chromosome"/>
</dbReference>
<feature type="domain" description="SH3b" evidence="3">
    <location>
        <begin position="244"/>
        <end position="303"/>
    </location>
</feature>
<protein>
    <submittedName>
        <fullName evidence="5">N-acetylmuramoyl-L-alanine amidase</fullName>
        <ecNumber evidence="5">3.5.1.28</ecNumber>
    </submittedName>
</protein>
<evidence type="ECO:0000259" key="4">
    <source>
        <dbReference type="SMART" id="SM00646"/>
    </source>
</evidence>
<evidence type="ECO:0000259" key="3">
    <source>
        <dbReference type="SMART" id="SM00287"/>
    </source>
</evidence>
<dbReference type="Gene3D" id="3.40.630.40">
    <property type="entry name" value="Zn-dependent exopeptidases"/>
    <property type="match status" value="1"/>
</dbReference>
<keyword evidence="6" id="KW-1185">Reference proteome</keyword>
<sequence length="603" mass="67155">MMPLFLKSAPRRHHRGLSGLVFVLSSCTMVIAASSARAESSLHLSYPPDHHETFADRIFMIGTADPNQPVLINGESIYRSPAGHFAPSVPLEIGENVIDVQVGDRRVQRRVIRLSRAPNFPDDGFGFAENSLEPAVDITRQVGELVCFTALAPAADFEASVSLGNRQIPLLPERNGSELPGNAAVLTGENQPQTVMATRYQGCYRFETTGSWGQPVFELRRGDRRLRETASGRVEIRPAHVSPLPVARIINSEAVSRTGPGTSYSRLTPIPEGVQAAITGEEGDWLRLDYGVWVNRGEVEVQEAGQPPQGVIRSISSRQRGDRTEIHFPLNRRVPPEVQQEGRRFRLTLHNTTAQTDLIAFNANPAIRSMTWQPLGGDRVQYTFEMTSPQQWGYDLRYDNTTLVLTLRHPPEINPSQPLTGTTIFIDPGHGGPEDLGATSPTGTREKEPALTVSLRLRDELERRGARVVMARETDIDVGLRERMDMIQKAEPTLALSIHYNALPDSGDAENTAGIGTFWYHPQAEDLAIFLYRHLVEDLNRPEYGVFWANFALTRPQIAPSVLLELGFMINPDEYEWIMDEQEQQRLAVSLAQGIEAWLAQQP</sequence>
<dbReference type="EMBL" id="CP098611">
    <property type="protein sequence ID" value="USR89323.1"/>
    <property type="molecule type" value="Genomic_DNA"/>
</dbReference>
<reference evidence="5" key="1">
    <citation type="submission" date="2022-06" db="EMBL/GenBank/DDBJ databases">
        <title>Genome sequence of Phormidium yuhuli AB48 isolated from an industrial photobioreactor environment.</title>
        <authorList>
            <person name="Qiu Y."/>
            <person name="Noonan A.J.C."/>
            <person name="Dofher K."/>
            <person name="Koch M."/>
            <person name="Kieft B."/>
            <person name="Lin X."/>
            <person name="Ziels R.M."/>
            <person name="Hallam S.J."/>
        </authorList>
    </citation>
    <scope>NUCLEOTIDE SEQUENCE</scope>
    <source>
        <strain evidence="5">AB48</strain>
    </source>
</reference>
<dbReference type="RefSeq" id="WP_252659565.1">
    <property type="nucleotide sequence ID" value="NZ_CP098611.1"/>
</dbReference>
<evidence type="ECO:0000313" key="5">
    <source>
        <dbReference type="EMBL" id="USR89323.1"/>
    </source>
</evidence>
<dbReference type="InterPro" id="IPR002508">
    <property type="entry name" value="MurNAc-LAA_cat"/>
</dbReference>
<name>A0ABY5AJF3_9CYAN</name>
<dbReference type="Pfam" id="PF01520">
    <property type="entry name" value="Amidase_3"/>
    <property type="match status" value="1"/>
</dbReference>
<dbReference type="PANTHER" id="PTHR30404:SF0">
    <property type="entry name" value="N-ACETYLMURAMOYL-L-ALANINE AMIDASE AMIC"/>
    <property type="match status" value="1"/>
</dbReference>